<comment type="caution">
    <text evidence="2">The sequence shown here is derived from an EMBL/GenBank/DDBJ whole genome shotgun (WGS) entry which is preliminary data.</text>
</comment>
<proteinExistence type="predicted"/>
<keyword evidence="1" id="KW-0732">Signal</keyword>
<protein>
    <recommendedName>
        <fullName evidence="4">PorV/PorQ family protein</fullName>
    </recommendedName>
</protein>
<evidence type="ECO:0008006" key="4">
    <source>
        <dbReference type="Google" id="ProtNLM"/>
    </source>
</evidence>
<reference evidence="2 3" key="1">
    <citation type="submission" date="2019-03" db="EMBL/GenBank/DDBJ databases">
        <title>Metabolic potential of uncultured bacteria and archaea associated with petroleum seepage in deep-sea sediments.</title>
        <authorList>
            <person name="Dong X."/>
            <person name="Hubert C."/>
        </authorList>
    </citation>
    <scope>NUCLEOTIDE SEQUENCE [LARGE SCALE GENOMIC DNA]</scope>
    <source>
        <strain evidence="2">E44_bin92</strain>
    </source>
</reference>
<sequence>MRATKIIPFSIIFLLFAACGLIASPSRAADYLHVTESGFTTLSASTRAMGMGGSFVAVADDYGASTLNPAGLVQLTQNEVGDMYSDLYGLGLLAYNFLFWVVPPTIMGAGGISWVHLSSNLEPERWDYDMFSYSYARFISRSKSPSDQLISSWGLNLKYLKQTSPWGRSSGYSMDLAYFMRREKASLGINVQDLISVNRWSTERRESIPMNVKIGTAYRFSPRLLAAVDLDVSGTDFLKGARLGGEWWITPSFAVRAGMSSLIQKDPFLTLCSGIGFDFPLENLRKKGGVKFDYAFAYNGTLGSTHRFSLSLAF</sequence>
<dbReference type="PROSITE" id="PS51257">
    <property type="entry name" value="PROKAR_LIPOPROTEIN"/>
    <property type="match status" value="1"/>
</dbReference>
<dbReference type="EMBL" id="SOKU01000099">
    <property type="protein sequence ID" value="TES86391.1"/>
    <property type="molecule type" value="Genomic_DNA"/>
</dbReference>
<feature type="signal peptide" evidence="1">
    <location>
        <begin position="1"/>
        <end position="28"/>
    </location>
</feature>
<evidence type="ECO:0000256" key="1">
    <source>
        <dbReference type="SAM" id="SignalP"/>
    </source>
</evidence>
<gene>
    <name evidence="2" type="ORF">E3J95_02100</name>
</gene>
<accession>A0A523QKY2</accession>
<dbReference type="Gene3D" id="2.40.160.60">
    <property type="entry name" value="Outer membrane protein transport protein (OMPP1/FadL/TodX)"/>
    <property type="match status" value="2"/>
</dbReference>
<name>A0A523QKY2_UNCAE</name>
<dbReference type="SUPFAM" id="SSF56935">
    <property type="entry name" value="Porins"/>
    <property type="match status" value="1"/>
</dbReference>
<dbReference type="Proteomes" id="UP000320781">
    <property type="component" value="Unassembled WGS sequence"/>
</dbReference>
<organism evidence="2 3">
    <name type="scientific">Aerophobetes bacterium</name>
    <dbReference type="NCBI Taxonomy" id="2030807"/>
    <lineage>
        <taxon>Bacteria</taxon>
        <taxon>Candidatus Aerophobota</taxon>
    </lineage>
</organism>
<feature type="chain" id="PRO_5022087902" description="PorV/PorQ family protein" evidence="1">
    <location>
        <begin position="29"/>
        <end position="314"/>
    </location>
</feature>
<evidence type="ECO:0000313" key="2">
    <source>
        <dbReference type="EMBL" id="TES86391.1"/>
    </source>
</evidence>
<evidence type="ECO:0000313" key="3">
    <source>
        <dbReference type="Proteomes" id="UP000320781"/>
    </source>
</evidence>
<dbReference type="AlphaFoldDB" id="A0A523QKY2"/>